<evidence type="ECO:0000256" key="1">
    <source>
        <dbReference type="ARBA" id="ARBA00004604"/>
    </source>
</evidence>
<evidence type="ECO:0000256" key="2">
    <source>
        <dbReference type="ARBA" id="ARBA00004642"/>
    </source>
</evidence>
<dbReference type="PANTHER" id="PTHR48103:SF2">
    <property type="entry name" value="MIDASIN"/>
    <property type="match status" value="1"/>
</dbReference>
<feature type="domain" description="VWFA" evidence="11">
    <location>
        <begin position="5262"/>
        <end position="5462"/>
    </location>
</feature>
<dbReference type="InterPro" id="IPR041190">
    <property type="entry name" value="Midasin_AAA_lid_5"/>
</dbReference>
<comment type="function">
    <text evidence="9">Nuclear chaperone required for maturation and nuclear export of pre-60S ribosome subunits.</text>
</comment>
<evidence type="ECO:0000256" key="4">
    <source>
        <dbReference type="ARBA" id="ARBA00017143"/>
    </source>
</evidence>
<keyword evidence="7 9" id="KW-0143">Chaperone</keyword>
<dbReference type="InterPro" id="IPR003593">
    <property type="entry name" value="AAA+_ATPase"/>
</dbReference>
<dbReference type="RefSeq" id="XP_015073279.1">
    <property type="nucleotide sequence ID" value="XM_015217793.2"/>
</dbReference>
<evidence type="ECO:0000256" key="10">
    <source>
        <dbReference type="SAM" id="MobiDB-lite"/>
    </source>
</evidence>
<evidence type="ECO:0000256" key="5">
    <source>
        <dbReference type="ARBA" id="ARBA00022741"/>
    </source>
</evidence>
<gene>
    <name evidence="13" type="primary">LOC107017615</name>
</gene>
<proteinExistence type="inferred from homology"/>
<dbReference type="InterPro" id="IPR012099">
    <property type="entry name" value="Midasin"/>
</dbReference>
<dbReference type="Pfam" id="PF21108">
    <property type="entry name" value="MDN1_4th"/>
    <property type="match status" value="1"/>
</dbReference>
<dbReference type="SUPFAM" id="SSF53300">
    <property type="entry name" value="vWA-like"/>
    <property type="match status" value="1"/>
</dbReference>
<evidence type="ECO:0000256" key="3">
    <source>
        <dbReference type="ARBA" id="ARBA00007188"/>
    </source>
</evidence>
<keyword evidence="8 9" id="KW-0539">Nucleus</keyword>
<evidence type="ECO:0000256" key="8">
    <source>
        <dbReference type="ARBA" id="ARBA00023242"/>
    </source>
</evidence>
<keyword evidence="12" id="KW-1185">Reference proteome</keyword>
<dbReference type="InterPro" id="IPR002035">
    <property type="entry name" value="VWF_A"/>
</dbReference>
<dbReference type="PANTHER" id="PTHR48103">
    <property type="entry name" value="MIDASIN-RELATED"/>
    <property type="match status" value="1"/>
</dbReference>
<reference evidence="13" key="2">
    <citation type="submission" date="2025-08" db="UniProtKB">
        <authorList>
            <consortium name="RefSeq"/>
        </authorList>
    </citation>
    <scope>IDENTIFICATION</scope>
</reference>
<feature type="region of interest" description="Disordered" evidence="10">
    <location>
        <begin position="4638"/>
        <end position="5013"/>
    </location>
</feature>
<dbReference type="PIRSF" id="PIRSF010340">
    <property type="entry name" value="Midasin"/>
    <property type="match status" value="1"/>
</dbReference>
<comment type="subcellular location">
    <subcellularLocation>
        <location evidence="1">Nucleus</location>
        <location evidence="1">Nucleolus</location>
    </subcellularLocation>
    <subcellularLocation>
        <location evidence="2">Nucleus</location>
        <location evidence="2">Nucleoplasm</location>
    </subcellularLocation>
</comment>
<accession>A0ABM1GMI2</accession>
<keyword evidence="6 9" id="KW-0067">ATP-binding</keyword>
<evidence type="ECO:0000256" key="6">
    <source>
        <dbReference type="ARBA" id="ARBA00022840"/>
    </source>
</evidence>
<feature type="region of interest" description="Disordered" evidence="10">
    <location>
        <begin position="5105"/>
        <end position="5137"/>
    </location>
</feature>
<feature type="compositionally biased region" description="Polar residues" evidence="10">
    <location>
        <begin position="4974"/>
        <end position="4987"/>
    </location>
</feature>
<dbReference type="InterPro" id="IPR048617">
    <property type="entry name" value="MDN1_AAA_lid_4"/>
</dbReference>
<evidence type="ECO:0000313" key="12">
    <source>
        <dbReference type="Proteomes" id="UP000694930"/>
    </source>
</evidence>
<dbReference type="InterPro" id="IPR027417">
    <property type="entry name" value="P-loop_NTPase"/>
</dbReference>
<keyword evidence="5 9" id="KW-0547">Nucleotide-binding</keyword>
<sequence length="5474" mass="620197">MSFDGSFRVDYELQRFLTRCPELASLSQFDYLLIKGDKVTEEEVVNAVGEIVIHPKYTIHLIGCFRPLARRIVDRAVSLLSLVPNLRCNNDEGEDLMEVDQEDDRGDVEDLDIEETIHIIDVYAKRGKGLKLHELACLAFCRAYDLVRSLLRSVLGYFEFAPPPFERIRQRKSVIEAVFLDGGGLLNAIRVSYRLLLAEPEVFSTMWDWSCLLNNISQFHDFYLGKNEEPNRSAHDIIWCGIRILSMLLKLNDRATANFNLCSQEAYSCLLRWEEYCQDVALEKAAWYLESSRENNFDLNGGSMGFNQCRSLQSSPFDSLIPSLENGLLKSGDKKVTWECGKPFILTSAMQKGYEMVFLAFSQRWPVLLYGPAGAGKTALISKLAELHGGRVLFLHMDEQVDGKMLVGTYVCTEQPGEFRWQPGSLTQAVSNGFWVVFEDVDKAPPDVQCILLPLLEGATSFFTGHGEGIRVHEGFRLFSTMTSTKLDISMEGKSSVSALWRRVMIAPSSHQDLLKIVNKWYPELESLAAELIGTFDRVNELVGCHFGNGAFLGSHGRFSLRDLLKWCKRIAGLGFHFGGDGLSVYARENIYKEAVDIFAAFSTAEKRLAIVKEIAKMWSVGSVETLYPINRPVVQELASELRIGRVVLKRSHRVTWEEKKRFVEIRNLIHVLERIACSVKYNEPVLLVGETGTGKTTLVQSLASRLGQKLTVLNLSQQSDITDLLGGFKPIDAQFICIPLYKEFENLFTTTFSSKENGDFLVRLRKFVSERNWKMLLGGFQKGVRKIIEIGRSGSGTKRKRPLGDELIKAWETFSLKLDKARMQIGATGGMIFSFVEGAFISALKNGEWILLDEVNLAPPETLQRVIGVLEEETGSLCLTERGDVDYVNRHPNFRIFACMNPATDAGKRDLPVSLRSRFTEYFVDDLLDDEDLSLFISQFIDEDHSNRELVSKIVQFYKAAKKQSDDKLQDGANQKPQYSLRSLYRALEYTKKAKRTFGLAKALYDGFCMFFLIALDEPSAKLMNQLITTYLLEGKIPPQISFDAYLLDRGNSGSDDLTESYVLTKSVKEHIRNLARAIFVGRYPVLLQGPTSSGKTSLVQYLAAITGHEFVRINNHEHTDLQEYLGSYVTDANGKLVFHEGALVKAVRNGHWIVLDELNLAPSDVLEALNRLLDDNRELFVPELCETVRAHPNFMLFATQNPPTLYGGRKILSRAFRNRFVEIHVDEIPEDELSTILTNRCEIPESYSRKMIAVMKELQLHRQSTKIFAGKHGFITPRDLFRWANRFREFGKSYEDLARDGYYLMAERLRDNDEKKVVQAVLEQQLRVRLAEDDMYKQEGGGRDKILEVIKHSGVAGQLNKIVWTRSMWRLYFLVERCYKLREPVLLVGETGGGKTTVCQLLSIILGSKLHILNCHQYTETSDFLGGFYPVRERSKISTDFKLLCEKLMHSKAIVNYPGDTVISSDINHASSTLHKLSVILCSYRQSLVCHPDVTSQDVDYIGQLNLDLVQLCQKWQTIFMWQDGPLVEAMKNGELFLVDEISLADDSVLERLNSVLEPERKLSLAEKGGCDLQKITAHPNFFLLATMNPGGDFGKKELSPALRNRFTEIWVPPITELDELNSIALESISNTSFSVLVDLMMKFWEWFNNLQTGRALTVRDLLSWVSFINVTERILQPESAFLHGAFLVLLDGLSLGTNISRTDAAGLREKCLSFLLDGLKELNLSFDRSKISMLVPYGWADLGRSAVVECSDTMQCDNRFGIPPFYIEKGGNCFAGEKFEFLAPTTRRNALRVLRAMQLAKPVLLEGSPGVGKTSLIVALGKFSGHTVVRINLSEQTDIMDLFGSDLPVEGDEGMQFAWSDGILLQALKQGSWVLLDELNLASQSVLEGLNAILDHRAEVFIPELGRTFKCPPSFRVFACQNPSNQGGGRKGLPKSFLNRFMKVYVDELVEDDYLAISSSLYPTISRSLLSNLVLFNKRLHEEIMLLHKFAQEGSPWEFNLRDVIRSCEIIKDAPSISESDCFLNPVYVQRMRTAVDRVEVLKLYEQVFKMKPSINPHPRVQLNTKYLIVGNVSIERNPYLSPGVSNSDLKILPGFRNSLEAVAQCVKKQWLCILVGPASSGKTSLIRLLAQLTGNVLNELNLSSATDISELLGSFEQHNAVRKYRLAITWIESFINEYCGLQLESSCKEFMMRKELFILWLSFLSSIKHDPPTSSCSSYVDTWRTKYFESASTLVNIIEHLKLVVEETSLPLSWSMKDLDSTLAMIKKFEEGHSKRTHSSKFEWVTGMLVKAIENGEWIVLDNANLCNPTVLDRINSLVEQSGSITINECGTVEGKPVILHPHPKFRMFLTVNPLNGEVSRAMRNRGVEIFMMESDWLFDDKCPEIEIELENAKRYIILSGVPSGKLVDLMANAHMTAKVEGALLKIRITLLELARWVQLFQQLLTNGNQLSWSLQTSWQHTYVSLFGVDGGKSLVDQVGVPISLIPKFQDFNSSQAGLLSLPGGWPAPLKLRDYLIYSKETCIRQNCMYLEFLGAQTACYSTSAALRNALAPTSVVSPLVMDTRLLHSLMFPKNASCQADVCGGAKELNLDLAREMLLYAANWVFEQATESDYKLYLLWFSHVGSLLQQYSSFFSFYSSILAKELEHPIWNQIFSRRHEIVSHYLVNLDTCPIPLLSVEVVDLAPADNVLKSCSFLVNAIKSVRLLRRSHLQWSSEIGYKYSSETQFFKPVLRSLQELEKNILEMFVQSPSFDVLFQLYSNLLEHHTLLWTGIVTSQNECLLISWRSLMKEVSRLSDFFPKEVETFQRDVENLDKFSKKWPSQLQKSLLWVHGGHPYLPPSAELYEKLCQLLNFCERLWPGKRKIRELATDDVITEAALYSNPELRLLAMQGVSMSSFVMAKVDENGIRPVEQLEEMYQMLSRRFDFEKEKLEENIRSINQAPRTSILPACCVFLPDMFCQRSSFDCWLETLPIADDASFFLDTRLLQNLSTFALTDEEEQCQNLLPIALTDEEEQCQNVSPIALTDGEKQHQALAGLIKSAMDFSLNFSSRSPTDFSPHQKILWTLDAWRSIDRVSEQISSFVLEMWYIWHSSLWTPTVAENLSWHKCDDILPDELFKPSKMAAIQKILFGKFAIRDYPVHSLKMRAASHYLWQGSLEVETKTFLLSTARSLFQKMIFAHRKSFEAEKFDKIKALFQSATQEIITQDQIEIMLSLLASSNHKIISSDEMKPFVEPLLQGLYLPCSPEAFTNRIGSVWLLIGAFRYQLLICCTDLDPTAKYYLKYSRVVEKISSLQLEAQVRSDCVRLAGSFQLREQERDRSTLLEDLHAERKKLERKIVFRAEPEKFKRMKAECDDFLGTVDKIVTTTVGWTQNFKSVSVEEISGKVRNWQETATKAIKQLSNEYSSYMDVIQPVQTAIYEIKLGLSLAFSGALSEMYLEELGKFDMDSVLDAIYAFVRFPRGCASKSVSFNAVNNGTELWRYDIEFPTSISALELNLLDNLLNCKRRVNTDSKVSSLQLRIAMYQNVLVRVLHSVVDAHFMDTPSFKLTDRIFDELASNWMQMKLQVRTTEENKAQQFRFKPRAFKIDNILEIDISALGNSASDESFLEWKEFHSRQESSEKQYSDEEPEAIMDDWNYIEGSSLNNMIHVHNELFGSTDIYQSPGCLNVSDASRLSSFTDSYLLGAKMIRDLEGLPSSSLDAKIAPEHLLHLCLEHESKFCSSNKSTLGYNFYKEPNFSMLAKMVDPLVSLKQRITLLLEERNEYALQRILDIIDMILAIPLSTPLAKALSSLEFLLSRVRMLQETVAKFPLSDFLDPIFALVCSWYKLEFESCPALLNEVEDQFEKNAEKLWLPLYSVLRREQCDDSDEYNLTTIRSLKEFIEMSSIGEFKKRLQLLVAFHGHISMGLRNGTYSSLCLEGSVKILYNSFGFYAQFLPMILEHIGTNRRKIEVEVNELVKLCRWERFEDYLSIESSRRTRQKLRKIMQKYTDLLQQPVMLLINQEAKRSGINPQSTDEPSLLDSFDRSRALLNIVLDQKQSKMDSPSWFSDWWKKVENAVHGLHLDVSTDTDLSRLVEGVANVIKDGQGFKSSCLLYLDEWKQLRQTIEGVCGTAVDCLDVWVDASKKMGKRRVFSDFLKLLDSCGLSKHRALFMEEQWRVNILMCWFLQPSYDIQHLLLTQGPLASKDSEVSRGQLQCSLDESLETKWKTANLYYFKSINSVHVLQQICLNFHKDFTLEQVNKSGSYIDHLTSIQQEQREVAYAFSQRLKCLKELLLPLASLSSGNIPFTNATCDQSFAKNQYCIYKCLWQQKQLFDNLYGMLYEEHLFVQTIEGFHLNTCPSVKDSAMQIRLFIEKYLPIVQESKDLLDSYLIGIHGVGRMEETPLHPIAITKDMKQLVYKNFDLVNDFKVAFRAFHGQDGVGEPVKDIVRGNSVKDILLGNFEEIFDKSNFMHNQFRSRSTSEERAQDFIHYTGDTTALQAEFDNSLVKTYRAIIETLKGLVTLKNGRAPSDGVNINALKILLESATRHLQSDLSDQLVNTIHLGGELLNRYSAGNANSYSDVRGHVENLYSLLDVIIAFGDGLLHDFLIMHRMLSMMTHVLANIFTSLFAKGFGTKEEDTDDANQDLIQDQSGTGMGEGSGMNDVSDQINDEDQLLGTSADRDEENTLGDAPSKTDKGIEMEQDFVADTFSVSEDSGDDEDGNEENEEMESAMGETGDQGEAVDEKLWDKDEDNPSTADEKYENGPSVRDSGIDRELRAKDDASEAADEAGGLDLDKSEEQADENGNDETCEGMEDINMDKEDAYADPTGLKLDEHEQGPEDDCNMDEPGTAEPMIEDDLDQQDNPADENEGDERADSDATFDEADPEHLDESSGGAGEEGDPANDTKKEPTTENREMLQSDTSQSVGDNVPTAASESRGENNQANLKVDAPEAKGSDVSGLQHDLAPMRGLPDASMVEIMASDSSNGQKLGSDQPENPLPPADSSRQRIQPNPCRSVGDAFEGWKDRVKVSLDLQESEAPDDLAAENANEYSYTAEFEKGTAQALGPATADQVDKNVHGNDLERETATTERKDDISEMEIERSEAHTISNSALSFSNDKGKGSEMMNTEEQLESPSEVDTRDGTAVPSLSQSMVSVNRSFLSEDINRLSELSVDDDNLGKARNLEEVSNEMRESAQTLWKSYELRTTRLSQELAEQLRLVMEPTLASKLQGDYKTGKRINMKKVIPYIASHYRKDKIWLRRTRPNKRNYQVVIAVDDSRSMSESGCGSLAIEALVTVCRAMSQLEIGQLSVASFGKKGNIRVLHDFDQSFTGEAGIKMISSLTFKQENTIAEEPMVDLLKYLNNMLDAAAANARLPSGHNPLEQLVLIIADGWFHEKENMKRYVRDLLSKKRMVAFLVVDSLQKSILDLEEATFQGGDVKLSKYLDSFPFPYYVVLKNIEALPRTLADLLRQWFELMQHSRE</sequence>
<feature type="compositionally biased region" description="Basic and acidic residues" evidence="10">
    <location>
        <begin position="4896"/>
        <end position="4910"/>
    </location>
</feature>
<dbReference type="Pfam" id="PF17865">
    <property type="entry name" value="AAA_lid_5"/>
    <property type="match status" value="1"/>
</dbReference>
<dbReference type="GeneID" id="107017615"/>
<dbReference type="InterPro" id="IPR025662">
    <property type="entry name" value="Sigma_54_int_dom_ATP-bd_1"/>
</dbReference>
<dbReference type="SMART" id="SM00382">
    <property type="entry name" value="AAA"/>
    <property type="match status" value="5"/>
</dbReference>
<dbReference type="PROSITE" id="PS00675">
    <property type="entry name" value="SIGMA54_INTERACT_1"/>
    <property type="match status" value="1"/>
</dbReference>
<dbReference type="Gene3D" id="3.40.50.300">
    <property type="entry name" value="P-loop containing nucleotide triphosphate hydrolases"/>
    <property type="match status" value="7"/>
</dbReference>
<evidence type="ECO:0000256" key="7">
    <source>
        <dbReference type="ARBA" id="ARBA00023186"/>
    </source>
</evidence>
<dbReference type="Proteomes" id="UP000694930">
    <property type="component" value="Chromosome 4"/>
</dbReference>
<feature type="compositionally biased region" description="Acidic residues" evidence="10">
    <location>
        <begin position="4706"/>
        <end position="4721"/>
    </location>
</feature>
<dbReference type="PROSITE" id="PS50234">
    <property type="entry name" value="VWFA"/>
    <property type="match status" value="1"/>
</dbReference>
<dbReference type="SUPFAM" id="SSF52540">
    <property type="entry name" value="P-loop containing nucleoside triphosphate hydrolases"/>
    <property type="match status" value="6"/>
</dbReference>
<feature type="compositionally biased region" description="Acidic residues" evidence="10">
    <location>
        <begin position="4846"/>
        <end position="4863"/>
    </location>
</feature>
<evidence type="ECO:0000256" key="9">
    <source>
        <dbReference type="PIRNR" id="PIRNR010340"/>
    </source>
</evidence>
<protein>
    <recommendedName>
        <fullName evidence="4 9">Midasin</fullName>
    </recommendedName>
</protein>
<name>A0ABM1GMI2_SOLPN</name>
<comment type="similarity">
    <text evidence="3 9">Belongs to the midasin family.</text>
</comment>
<feature type="compositionally biased region" description="Acidic residues" evidence="10">
    <location>
        <begin position="4792"/>
        <end position="4808"/>
    </location>
</feature>
<feature type="compositionally biased region" description="Basic and acidic residues" evidence="10">
    <location>
        <begin position="4762"/>
        <end position="4774"/>
    </location>
</feature>
<dbReference type="InterPro" id="IPR040848">
    <property type="entry name" value="AAA_lid_7"/>
</dbReference>
<evidence type="ECO:0000259" key="11">
    <source>
        <dbReference type="PROSITE" id="PS50234"/>
    </source>
</evidence>
<dbReference type="Pfam" id="PF17867">
    <property type="entry name" value="AAA_lid_7"/>
    <property type="match status" value="3"/>
</dbReference>
<evidence type="ECO:0000313" key="13">
    <source>
        <dbReference type="RefSeq" id="XP_015073279.1"/>
    </source>
</evidence>
<dbReference type="InterPro" id="IPR036465">
    <property type="entry name" value="vWFA_dom_sf"/>
</dbReference>
<organism evidence="12 13">
    <name type="scientific">Solanum pennellii</name>
    <name type="common">Tomato</name>
    <name type="synonym">Lycopersicon pennellii</name>
    <dbReference type="NCBI Taxonomy" id="28526"/>
    <lineage>
        <taxon>Eukaryota</taxon>
        <taxon>Viridiplantae</taxon>
        <taxon>Streptophyta</taxon>
        <taxon>Embryophyta</taxon>
        <taxon>Tracheophyta</taxon>
        <taxon>Spermatophyta</taxon>
        <taxon>Magnoliopsida</taxon>
        <taxon>eudicotyledons</taxon>
        <taxon>Gunneridae</taxon>
        <taxon>Pentapetalae</taxon>
        <taxon>asterids</taxon>
        <taxon>lamiids</taxon>
        <taxon>Solanales</taxon>
        <taxon>Solanaceae</taxon>
        <taxon>Solanoideae</taxon>
        <taxon>Solaneae</taxon>
        <taxon>Solanum</taxon>
        <taxon>Solanum subgen. Lycopersicon</taxon>
    </lineage>
</organism>
<dbReference type="Pfam" id="PF07728">
    <property type="entry name" value="AAA_5"/>
    <property type="match status" value="8"/>
</dbReference>
<feature type="compositionally biased region" description="Polar residues" evidence="10">
    <location>
        <begin position="4911"/>
        <end position="4937"/>
    </location>
</feature>
<reference evidence="12" key="1">
    <citation type="journal article" date="2014" name="Nat. Genet.">
        <title>The genome of the stress-tolerant wild tomato species Solanum pennellii.</title>
        <authorList>
            <person name="Bolger A."/>
            <person name="Scossa F."/>
            <person name="Bolger M.E."/>
            <person name="Lanz C."/>
            <person name="Maumus F."/>
            <person name="Tohge T."/>
            <person name="Quesneville H."/>
            <person name="Alseekh S."/>
            <person name="Sorensen I."/>
            <person name="Lichtenstein G."/>
            <person name="Fich E.A."/>
            <person name="Conte M."/>
            <person name="Keller H."/>
            <person name="Schneeberger K."/>
            <person name="Schwacke R."/>
            <person name="Ofner I."/>
            <person name="Vrebalov J."/>
            <person name="Xu Y."/>
            <person name="Osorio S."/>
            <person name="Aflitos S.A."/>
            <person name="Schijlen E."/>
            <person name="Jimenez-Gomez J.M."/>
            <person name="Ryngajllo M."/>
            <person name="Kimura S."/>
            <person name="Kumar R."/>
            <person name="Koenig D."/>
            <person name="Headland L.R."/>
            <person name="Maloof J.N."/>
            <person name="Sinha N."/>
            <person name="van Ham R.C."/>
            <person name="Lankhorst R.K."/>
            <person name="Mao L."/>
            <person name="Vogel A."/>
            <person name="Arsova B."/>
            <person name="Panstruga R."/>
            <person name="Fei Z."/>
            <person name="Rose J.K."/>
            <person name="Zamir D."/>
            <person name="Carrari F."/>
            <person name="Giovannoni J.J."/>
            <person name="Weigel D."/>
            <person name="Usadel B."/>
            <person name="Fernie A.R."/>
        </authorList>
    </citation>
    <scope>NUCLEOTIDE SEQUENCE [LARGE SCALE GENOMIC DNA]</scope>
    <source>
        <strain evidence="12">cv. LA0716</strain>
    </source>
</reference>
<dbReference type="CDD" id="cd00009">
    <property type="entry name" value="AAA"/>
    <property type="match status" value="2"/>
</dbReference>
<dbReference type="InterPro" id="IPR011704">
    <property type="entry name" value="ATPase_dyneun-rel_AAA"/>
</dbReference>